<dbReference type="PANTHER" id="PTHR43245:SF13">
    <property type="entry name" value="UDP-D-APIOSE_UDP-D-XYLOSE SYNTHASE 2"/>
    <property type="match status" value="1"/>
</dbReference>
<protein>
    <submittedName>
        <fullName evidence="3">dTDP-L-rhamnose 4-epimerase</fullName>
        <ecNumber evidence="3">5.1.3.25</ecNumber>
    </submittedName>
</protein>
<dbReference type="InterPro" id="IPR050177">
    <property type="entry name" value="Lipid_A_modif_metabolic_enz"/>
</dbReference>
<dbReference type="AlphaFoldDB" id="A0A853DEP7"/>
<keyword evidence="3" id="KW-0413">Isomerase</keyword>
<sequence>MRALISGGAGFIGRHLATELRLQGHDLIALDLLSPQVHREPEAARAGFPGRMVVGDVCDADAWARCSDADVVIHLAAETGTGQSMYQQDRYHQVNVEGTRLAAREAARRGVPLVAISSRAVYGEGARVEADGTRTYDGVVRPGSRAADSREDDPHAPVSVYGETKSEGEQVIAAELGGRGSATVIRPQNVIGAGQALHNPYTGVLAAFLACLKEGRAISVYGDGAQTRDFVHVTDLTAMIGWAVANPAPAADGPRIINCGSGVRTTLRELADHAVAASLSAPVDIVHVDVHRAGDIRDACADLTRARELGTPSPRWCAADAVADFVRTSWDQPGARADAWDRALDELRDRGLTS</sequence>
<dbReference type="InterPro" id="IPR001509">
    <property type="entry name" value="Epimerase_deHydtase"/>
</dbReference>
<dbReference type="Gene3D" id="3.40.50.720">
    <property type="entry name" value="NAD(P)-binding Rossmann-like Domain"/>
    <property type="match status" value="1"/>
</dbReference>
<dbReference type="RefSeq" id="WP_179481592.1">
    <property type="nucleotide sequence ID" value="NZ_JACCFW010000001.1"/>
</dbReference>
<evidence type="ECO:0000259" key="2">
    <source>
        <dbReference type="Pfam" id="PF01370"/>
    </source>
</evidence>
<evidence type="ECO:0000313" key="3">
    <source>
        <dbReference type="EMBL" id="NYJ75157.1"/>
    </source>
</evidence>
<dbReference type="EMBL" id="JACCFW010000001">
    <property type="protein sequence ID" value="NYJ75157.1"/>
    <property type="molecule type" value="Genomic_DNA"/>
</dbReference>
<evidence type="ECO:0000256" key="1">
    <source>
        <dbReference type="SAM" id="MobiDB-lite"/>
    </source>
</evidence>
<dbReference type="Proteomes" id="UP000571817">
    <property type="component" value="Unassembled WGS sequence"/>
</dbReference>
<name>A0A853DEP7_9MICO</name>
<organism evidence="3 4">
    <name type="scientific">Allobranchiibius huperziae</name>
    <dbReference type="NCBI Taxonomy" id="1874116"/>
    <lineage>
        <taxon>Bacteria</taxon>
        <taxon>Bacillati</taxon>
        <taxon>Actinomycetota</taxon>
        <taxon>Actinomycetes</taxon>
        <taxon>Micrococcales</taxon>
        <taxon>Dermacoccaceae</taxon>
        <taxon>Allobranchiibius</taxon>
    </lineage>
</organism>
<dbReference type="SUPFAM" id="SSF51735">
    <property type="entry name" value="NAD(P)-binding Rossmann-fold domains"/>
    <property type="match status" value="1"/>
</dbReference>
<proteinExistence type="predicted"/>
<feature type="region of interest" description="Disordered" evidence="1">
    <location>
        <begin position="135"/>
        <end position="164"/>
    </location>
</feature>
<dbReference type="EC" id="5.1.3.25" evidence="3"/>
<dbReference type="GO" id="GO:0016853">
    <property type="term" value="F:isomerase activity"/>
    <property type="evidence" value="ECO:0007669"/>
    <property type="project" value="UniProtKB-KW"/>
</dbReference>
<dbReference type="PANTHER" id="PTHR43245">
    <property type="entry name" value="BIFUNCTIONAL POLYMYXIN RESISTANCE PROTEIN ARNA"/>
    <property type="match status" value="1"/>
</dbReference>
<keyword evidence="4" id="KW-1185">Reference proteome</keyword>
<comment type="caution">
    <text evidence="3">The sequence shown here is derived from an EMBL/GenBank/DDBJ whole genome shotgun (WGS) entry which is preliminary data.</text>
</comment>
<accession>A0A853DEP7</accession>
<gene>
    <name evidence="3" type="ORF">HNR15_002120</name>
</gene>
<evidence type="ECO:0000313" key="4">
    <source>
        <dbReference type="Proteomes" id="UP000571817"/>
    </source>
</evidence>
<feature type="domain" description="NAD-dependent epimerase/dehydratase" evidence="2">
    <location>
        <begin position="3"/>
        <end position="260"/>
    </location>
</feature>
<dbReference type="Pfam" id="PF01370">
    <property type="entry name" value="Epimerase"/>
    <property type="match status" value="1"/>
</dbReference>
<reference evidence="3 4" key="1">
    <citation type="submission" date="2020-07" db="EMBL/GenBank/DDBJ databases">
        <title>Sequencing the genomes of 1000 actinobacteria strains.</title>
        <authorList>
            <person name="Klenk H.-P."/>
        </authorList>
    </citation>
    <scope>NUCLEOTIDE SEQUENCE [LARGE SCALE GENOMIC DNA]</scope>
    <source>
        <strain evidence="3 4">DSM 29531</strain>
    </source>
</reference>
<dbReference type="InterPro" id="IPR036291">
    <property type="entry name" value="NAD(P)-bd_dom_sf"/>
</dbReference>